<dbReference type="Proteomes" id="UP000663888">
    <property type="component" value="Unassembled WGS sequence"/>
</dbReference>
<dbReference type="PANTHER" id="PTHR42748:SF7">
    <property type="entry name" value="NMRA LIKE REDOX SENSOR 1-RELATED"/>
    <property type="match status" value="1"/>
</dbReference>
<evidence type="ECO:0000256" key="1">
    <source>
        <dbReference type="ARBA" id="ARBA00006328"/>
    </source>
</evidence>
<feature type="domain" description="NmrA-like" evidence="3">
    <location>
        <begin position="9"/>
        <end position="248"/>
    </location>
</feature>
<dbReference type="SUPFAM" id="SSF51735">
    <property type="entry name" value="NAD(P)-binding Rossmann-fold domains"/>
    <property type="match status" value="1"/>
</dbReference>
<dbReference type="Gene3D" id="3.40.50.720">
    <property type="entry name" value="NAD(P)-binding Rossmann-like Domain"/>
    <property type="match status" value="1"/>
</dbReference>
<dbReference type="EMBL" id="CAJMWX010001662">
    <property type="protein sequence ID" value="CAE6501173.1"/>
    <property type="molecule type" value="Genomic_DNA"/>
</dbReference>
<dbReference type="InterPro" id="IPR036291">
    <property type="entry name" value="NAD(P)-bd_dom_sf"/>
</dbReference>
<keyword evidence="2" id="KW-0521">NADP</keyword>
<dbReference type="PANTHER" id="PTHR42748">
    <property type="entry name" value="NITROGEN METABOLITE REPRESSION PROTEIN NMRA FAMILY MEMBER"/>
    <property type="match status" value="1"/>
</dbReference>
<dbReference type="OrthoDB" id="108365at2759"/>
<dbReference type="GO" id="GO:0005634">
    <property type="term" value="C:nucleus"/>
    <property type="evidence" value="ECO:0007669"/>
    <property type="project" value="TreeGrafter"/>
</dbReference>
<reference evidence="4" key="1">
    <citation type="submission" date="2021-01" db="EMBL/GenBank/DDBJ databases">
        <authorList>
            <person name="Kaushik A."/>
        </authorList>
    </citation>
    <scope>NUCLEOTIDE SEQUENCE</scope>
    <source>
        <strain evidence="4">AG4-R118</strain>
    </source>
</reference>
<proteinExistence type="inferred from homology"/>
<dbReference type="Pfam" id="PF05368">
    <property type="entry name" value="NmrA"/>
    <property type="match status" value="1"/>
</dbReference>
<protein>
    <recommendedName>
        <fullName evidence="3">NmrA-like domain-containing protein</fullName>
    </recommendedName>
</protein>
<dbReference type="Gene3D" id="3.90.25.10">
    <property type="entry name" value="UDP-galactose 4-epimerase, domain 1"/>
    <property type="match status" value="1"/>
</dbReference>
<organism evidence="4 5">
    <name type="scientific">Rhizoctonia solani</name>
    <dbReference type="NCBI Taxonomy" id="456999"/>
    <lineage>
        <taxon>Eukaryota</taxon>
        <taxon>Fungi</taxon>
        <taxon>Dikarya</taxon>
        <taxon>Basidiomycota</taxon>
        <taxon>Agaricomycotina</taxon>
        <taxon>Agaricomycetes</taxon>
        <taxon>Cantharellales</taxon>
        <taxon>Ceratobasidiaceae</taxon>
        <taxon>Rhizoctonia</taxon>
    </lineage>
</organism>
<gene>
    <name evidence="4" type="ORF">RDB_LOCUS153356</name>
</gene>
<evidence type="ECO:0000313" key="4">
    <source>
        <dbReference type="EMBL" id="CAE6501173.1"/>
    </source>
</evidence>
<dbReference type="InterPro" id="IPR051164">
    <property type="entry name" value="NmrA-like_oxidored"/>
</dbReference>
<accession>A0A8H3HBN1</accession>
<comment type="caution">
    <text evidence="4">The sequence shown here is derived from an EMBL/GenBank/DDBJ whole genome shotgun (WGS) entry which is preliminary data.</text>
</comment>
<comment type="similarity">
    <text evidence="1">Belongs to the NmrA-type oxidoreductase family.</text>
</comment>
<evidence type="ECO:0000313" key="5">
    <source>
        <dbReference type="Proteomes" id="UP000663888"/>
    </source>
</evidence>
<dbReference type="AlphaFoldDB" id="A0A8H3HBN1"/>
<name>A0A8H3HBN1_9AGAM</name>
<evidence type="ECO:0000259" key="3">
    <source>
        <dbReference type="Pfam" id="PF05368"/>
    </source>
</evidence>
<dbReference type="InterPro" id="IPR008030">
    <property type="entry name" value="NmrA-like"/>
</dbReference>
<evidence type="ECO:0000256" key="2">
    <source>
        <dbReference type="ARBA" id="ARBA00022857"/>
    </source>
</evidence>
<sequence length="326" mass="36741">MNTHSDKPIIAVCGATGQLNTQHNPKVPGSTVRHLLRDGRFAVRGLTRKPESANAKELVALGVLQQARLKLLNLSNQFRCYGVFGVTDYFEAFEREADQGIRIVDAARAAGIKHLVLSAGAEIDPPVLLLETKAKAASYLRASGVPWTVFATSFYFSTLTLFDAITRDPRTGGWRFYMPFPSDIPMPSISPRDIGAYITAAFVNPEEWVGKDMNIVNEYITPREYAETFADVTCSPVEMTEVTREEFLAMEKQPFILHAWGTFKWFIDQYDNSQPFYDVHLAKRLCPNNQSFRDFVKEHIEQPAEQPLAIQCHLTQERFSDNIVAS</sequence>